<reference evidence="1 2" key="2">
    <citation type="journal article" date="2015" name="PLoS ONE">
        <title>Comparative Genomic and Phylogenomic Analyses Reveal a Conserved Core Genome Shared by Estuarine and Oceanic Cyanopodoviruses.</title>
        <authorList>
            <person name="Huang S."/>
            <person name="Zhang S."/>
            <person name="Jiao N."/>
            <person name="Chen F."/>
        </authorList>
    </citation>
    <scope>NUCLEOTIDE SEQUENCE [LARGE SCALE GENOMIC DNA]</scope>
</reference>
<proteinExistence type="predicted"/>
<accession>A0A096VKX8</accession>
<gene>
    <name evidence="1" type="ORF">S-CBP2_0013</name>
</gene>
<name>A0A096VKX8_9CAUD</name>
<sequence>MTYLTQEEIENLGPEEYCRLLAYGDIELMDDDEFSDEYHRILRHFVEFDI</sequence>
<dbReference type="KEGG" id="vg:22112039"/>
<dbReference type="RefSeq" id="YP_009103121.1">
    <property type="nucleotide sequence ID" value="NC_025455.1"/>
</dbReference>
<evidence type="ECO:0000313" key="1">
    <source>
        <dbReference type="EMBL" id="AGK86719.1"/>
    </source>
</evidence>
<dbReference type="EMBL" id="KC310806">
    <property type="protein sequence ID" value="AGK86719.1"/>
    <property type="molecule type" value="Genomic_DNA"/>
</dbReference>
<organism evidence="1 2">
    <name type="scientific">Synechococcus phage S-CBP2</name>
    <dbReference type="NCBI Taxonomy" id="756277"/>
    <lineage>
        <taxon>Viruses</taxon>
        <taxon>Duplodnaviria</taxon>
        <taxon>Heunggongvirae</taxon>
        <taxon>Uroviricota</taxon>
        <taxon>Caudoviricetes</taxon>
        <taxon>Autographivirales</taxon>
        <taxon>Kembevirus</taxon>
        <taxon>Kembevirus SCBP2</taxon>
    </lineage>
</organism>
<protein>
    <submittedName>
        <fullName evidence="1">Uncharacterized protein</fullName>
    </submittedName>
</protein>
<dbReference type="GeneID" id="22112039"/>
<reference evidence="2" key="1">
    <citation type="submission" date="2012-12" db="EMBL/GenBank/DDBJ databases">
        <title>Genomics of marine cyanopodoviruses.</title>
        <authorList>
            <person name="Huang S."/>
            <person name="Chen F."/>
        </authorList>
    </citation>
    <scope>NUCLEOTIDE SEQUENCE [LARGE SCALE GENOMIC DNA]</scope>
</reference>
<keyword evidence="2" id="KW-1185">Reference proteome</keyword>
<evidence type="ECO:0000313" key="2">
    <source>
        <dbReference type="Proteomes" id="UP000030041"/>
    </source>
</evidence>
<dbReference type="Proteomes" id="UP000030041">
    <property type="component" value="Segment"/>
</dbReference>